<protein>
    <recommendedName>
        <fullName evidence="4 15">Transketolase</fullName>
        <ecNumber evidence="4 15">2.2.1.1</ecNumber>
    </recommendedName>
</protein>
<dbReference type="PANTHER" id="PTHR43522">
    <property type="entry name" value="TRANSKETOLASE"/>
    <property type="match status" value="1"/>
</dbReference>
<feature type="active site" description="Proton donor" evidence="10">
    <location>
        <position position="413"/>
    </location>
</feature>
<feature type="binding site" evidence="13">
    <location>
        <position position="159"/>
    </location>
    <ligand>
        <name>Mg(2+)</name>
        <dbReference type="ChEBI" id="CHEBI:18420"/>
    </ligand>
</feature>
<comment type="catalytic activity">
    <reaction evidence="9 15">
        <text>D-sedoheptulose 7-phosphate + D-glyceraldehyde 3-phosphate = aldehydo-D-ribose 5-phosphate + D-xylulose 5-phosphate</text>
        <dbReference type="Rhea" id="RHEA:10508"/>
        <dbReference type="ChEBI" id="CHEBI:57483"/>
        <dbReference type="ChEBI" id="CHEBI:57737"/>
        <dbReference type="ChEBI" id="CHEBI:58273"/>
        <dbReference type="ChEBI" id="CHEBI:59776"/>
        <dbReference type="EC" id="2.2.1.1"/>
    </reaction>
</comment>
<comment type="cofactor">
    <cofactor evidence="13">
        <name>Mg(2+)</name>
        <dbReference type="ChEBI" id="CHEBI:18420"/>
    </cofactor>
    <text evidence="13">Binds 1 Mg(2+) ion per subunit. Can also utilize other divalent metal cations, such as Ca(2+), Mn(2+) and Co(2+).</text>
</comment>
<feature type="binding site" evidence="12">
    <location>
        <begin position="118"/>
        <end position="120"/>
    </location>
    <ligand>
        <name>thiamine diphosphate</name>
        <dbReference type="ChEBI" id="CHEBI:58937"/>
    </ligand>
</feature>
<feature type="binding site" evidence="11">
    <location>
        <position position="471"/>
    </location>
    <ligand>
        <name>substrate</name>
    </ligand>
</feature>
<evidence type="ECO:0000256" key="13">
    <source>
        <dbReference type="PIRSR" id="PIRSR605478-4"/>
    </source>
</evidence>
<feature type="binding site" evidence="11">
    <location>
        <position position="475"/>
    </location>
    <ligand>
        <name>substrate</name>
    </ligand>
</feature>
<dbReference type="PROSITE" id="PS00801">
    <property type="entry name" value="TRANSKETOLASE_1"/>
    <property type="match status" value="1"/>
</dbReference>
<dbReference type="InterPro" id="IPR029061">
    <property type="entry name" value="THDP-binding"/>
</dbReference>
<dbReference type="PANTHER" id="PTHR43522:SF2">
    <property type="entry name" value="TRANSKETOLASE 1-RELATED"/>
    <property type="match status" value="1"/>
</dbReference>
<feature type="binding site" evidence="13">
    <location>
        <position position="189"/>
    </location>
    <ligand>
        <name>Mg(2+)</name>
        <dbReference type="ChEBI" id="CHEBI:18420"/>
    </ligand>
</feature>
<feature type="site" description="Important for catalytic activity" evidence="14">
    <location>
        <position position="30"/>
    </location>
</feature>
<comment type="cofactor">
    <cofactor evidence="15">
        <name>Mg(2+)</name>
        <dbReference type="ChEBI" id="CHEBI:18420"/>
    </cofactor>
    <cofactor evidence="15">
        <name>Ca(2+)</name>
        <dbReference type="ChEBI" id="CHEBI:29108"/>
    </cofactor>
    <cofactor evidence="15">
        <name>Mn(2+)</name>
        <dbReference type="ChEBI" id="CHEBI:29035"/>
    </cofactor>
    <cofactor evidence="15">
        <name>Co(2+)</name>
        <dbReference type="ChEBI" id="CHEBI:48828"/>
    </cofactor>
    <text evidence="15">Binds 1 Mg(2+) ion per subunit. Can also utilize other divalent metal cations, such as Ca(2+), Mn(2+) and Co(2+).</text>
</comment>
<keyword evidence="8 12" id="KW-0786">Thiamine pyrophosphate</keyword>
<dbReference type="CDD" id="cd02012">
    <property type="entry name" value="TPP_TK"/>
    <property type="match status" value="1"/>
</dbReference>
<evidence type="ECO:0000256" key="12">
    <source>
        <dbReference type="PIRSR" id="PIRSR605478-3"/>
    </source>
</evidence>
<dbReference type="EMBL" id="HACM01008472">
    <property type="protein sequence ID" value="CRZ08914.1"/>
    <property type="molecule type" value="Transcribed_RNA"/>
</dbReference>
<keyword evidence="6 13" id="KW-0479">Metal-binding</keyword>
<dbReference type="Pfam" id="PF22613">
    <property type="entry name" value="Transketolase_C_1"/>
    <property type="match status" value="1"/>
</dbReference>
<feature type="binding site" evidence="11">
    <location>
        <position position="30"/>
    </location>
    <ligand>
        <name>substrate</name>
    </ligand>
</feature>
<dbReference type="InterPro" id="IPR055152">
    <property type="entry name" value="Transketolase-like_C_2"/>
</dbReference>
<dbReference type="FunFam" id="3.40.50.970:FF:000004">
    <property type="entry name" value="Transketolase"/>
    <property type="match status" value="1"/>
</dbReference>
<dbReference type="InterPro" id="IPR005474">
    <property type="entry name" value="Transketolase_N"/>
</dbReference>
<evidence type="ECO:0000256" key="11">
    <source>
        <dbReference type="PIRSR" id="PIRSR605478-2"/>
    </source>
</evidence>
<dbReference type="SMART" id="SM00861">
    <property type="entry name" value="Transket_pyr"/>
    <property type="match status" value="1"/>
</dbReference>
<name>A0A0H5RJN2_9EUKA</name>
<dbReference type="InterPro" id="IPR005475">
    <property type="entry name" value="Transketolase-like_Pyr-bd"/>
</dbReference>
<organism evidence="17">
    <name type="scientific">Spongospora subterranea</name>
    <dbReference type="NCBI Taxonomy" id="70186"/>
    <lineage>
        <taxon>Eukaryota</taxon>
        <taxon>Sar</taxon>
        <taxon>Rhizaria</taxon>
        <taxon>Endomyxa</taxon>
        <taxon>Phytomyxea</taxon>
        <taxon>Plasmodiophorida</taxon>
        <taxon>Plasmodiophoridae</taxon>
        <taxon>Spongospora</taxon>
    </lineage>
</organism>
<feature type="binding site" evidence="11">
    <location>
        <position position="386"/>
    </location>
    <ligand>
        <name>substrate</name>
    </ligand>
</feature>
<dbReference type="SUPFAM" id="SSF52922">
    <property type="entry name" value="TK C-terminal domain-like"/>
    <property type="match status" value="1"/>
</dbReference>
<comment type="cofactor">
    <cofactor evidence="12">
        <name>thiamine diphosphate</name>
        <dbReference type="ChEBI" id="CHEBI:58937"/>
    </cofactor>
    <text evidence="12">Binds 1 thiamine pyrophosphate per subunit. During the reaction, the substrate forms a covalent intermediate with the cofactor.</text>
</comment>
<dbReference type="FunFam" id="3.40.50.970:FF:000003">
    <property type="entry name" value="Transketolase"/>
    <property type="match status" value="1"/>
</dbReference>
<evidence type="ECO:0000256" key="7">
    <source>
        <dbReference type="ARBA" id="ARBA00022842"/>
    </source>
</evidence>
<feature type="binding site" evidence="12">
    <location>
        <position position="70"/>
    </location>
    <ligand>
        <name>thiamine diphosphate</name>
        <dbReference type="ChEBI" id="CHEBI:58937"/>
    </ligand>
</feature>
<dbReference type="InterPro" id="IPR005478">
    <property type="entry name" value="Transketolase_bac-like"/>
</dbReference>
<feature type="binding site" evidence="11">
    <location>
        <position position="265"/>
    </location>
    <ligand>
        <name>substrate</name>
    </ligand>
</feature>
<dbReference type="GO" id="GO:0006098">
    <property type="term" value="P:pentose-phosphate shunt"/>
    <property type="evidence" value="ECO:0007669"/>
    <property type="project" value="TreeGrafter"/>
</dbReference>
<feature type="domain" description="Transketolase-like pyrimidine-binding" evidence="16">
    <location>
        <begin position="356"/>
        <end position="527"/>
    </location>
</feature>
<feature type="binding site" evidence="11">
    <location>
        <position position="463"/>
    </location>
    <ligand>
        <name>substrate</name>
    </ligand>
</feature>
<dbReference type="Gene3D" id="3.40.50.970">
    <property type="match status" value="2"/>
</dbReference>
<dbReference type="PROSITE" id="PS00802">
    <property type="entry name" value="TRANSKETOLASE_2"/>
    <property type="match status" value="1"/>
</dbReference>
<dbReference type="InterPro" id="IPR020826">
    <property type="entry name" value="Transketolase_BS"/>
</dbReference>
<feature type="binding site" evidence="12">
    <location>
        <position position="160"/>
    </location>
    <ligand>
        <name>thiamine diphosphate</name>
        <dbReference type="ChEBI" id="CHEBI:58937"/>
    </ligand>
</feature>
<dbReference type="NCBIfam" id="TIGR00232">
    <property type="entry name" value="tktlase_bact"/>
    <property type="match status" value="1"/>
</dbReference>
<accession>A0A0H5RJN2</accession>
<comment type="similarity">
    <text evidence="2 15">Belongs to the transketolase family.</text>
</comment>
<dbReference type="CDD" id="cd07033">
    <property type="entry name" value="TPP_PYR_DXS_TK_like"/>
    <property type="match status" value="1"/>
</dbReference>
<dbReference type="Gene3D" id="3.40.50.920">
    <property type="match status" value="1"/>
</dbReference>
<feature type="binding site" evidence="11">
    <location>
        <position position="359"/>
    </location>
    <ligand>
        <name>substrate</name>
    </ligand>
</feature>
<proteinExistence type="inferred from homology"/>
<comment type="cofactor">
    <cofactor evidence="1">
        <name>Co(2+)</name>
        <dbReference type="ChEBI" id="CHEBI:48828"/>
    </cofactor>
</comment>
<feature type="binding site" evidence="12">
    <location>
        <position position="265"/>
    </location>
    <ligand>
        <name>thiamine diphosphate</name>
        <dbReference type="ChEBI" id="CHEBI:58937"/>
    </ligand>
</feature>
<dbReference type="SUPFAM" id="SSF52518">
    <property type="entry name" value="Thiamin diphosphate-binding fold (THDP-binding)"/>
    <property type="match status" value="2"/>
</dbReference>
<keyword evidence="5 15" id="KW-0808">Transferase</keyword>
<evidence type="ECO:0000256" key="14">
    <source>
        <dbReference type="PIRSR" id="PIRSR605478-5"/>
    </source>
</evidence>
<dbReference type="GO" id="GO:0005829">
    <property type="term" value="C:cytosol"/>
    <property type="evidence" value="ECO:0007669"/>
    <property type="project" value="TreeGrafter"/>
</dbReference>
<evidence type="ECO:0000256" key="9">
    <source>
        <dbReference type="ARBA" id="ARBA00049473"/>
    </source>
</evidence>
<evidence type="ECO:0000313" key="17">
    <source>
        <dbReference type="EMBL" id="CRZ08914.1"/>
    </source>
</evidence>
<keyword evidence="7 13" id="KW-0460">Magnesium</keyword>
<dbReference type="AlphaFoldDB" id="A0A0H5RJN2"/>
<dbReference type="GO" id="GO:0004802">
    <property type="term" value="F:transketolase activity"/>
    <property type="evidence" value="ECO:0007669"/>
    <property type="project" value="UniProtKB-EC"/>
</dbReference>
<evidence type="ECO:0000256" key="15">
    <source>
        <dbReference type="RuleBase" id="RU004996"/>
    </source>
</evidence>
<evidence type="ECO:0000256" key="4">
    <source>
        <dbReference type="ARBA" id="ARBA00013152"/>
    </source>
</evidence>
<dbReference type="Pfam" id="PF02779">
    <property type="entry name" value="Transket_pyr"/>
    <property type="match status" value="1"/>
</dbReference>
<evidence type="ECO:0000256" key="6">
    <source>
        <dbReference type="ARBA" id="ARBA00022723"/>
    </source>
</evidence>
<feature type="binding site" evidence="13">
    <location>
        <position position="191"/>
    </location>
    <ligand>
        <name>Mg(2+)</name>
        <dbReference type="ChEBI" id="CHEBI:18420"/>
    </ligand>
</feature>
<feature type="binding site" evidence="12">
    <location>
        <position position="189"/>
    </location>
    <ligand>
        <name>thiamine diphosphate</name>
        <dbReference type="ChEBI" id="CHEBI:58937"/>
    </ligand>
</feature>
<dbReference type="Pfam" id="PF00456">
    <property type="entry name" value="Transketolase_N"/>
    <property type="match status" value="1"/>
</dbReference>
<evidence type="ECO:0000259" key="16">
    <source>
        <dbReference type="SMART" id="SM00861"/>
    </source>
</evidence>
<evidence type="ECO:0000256" key="1">
    <source>
        <dbReference type="ARBA" id="ARBA00001941"/>
    </source>
</evidence>
<evidence type="ECO:0000256" key="10">
    <source>
        <dbReference type="PIRSR" id="PIRSR605478-1"/>
    </source>
</evidence>
<dbReference type="GO" id="GO:0046872">
    <property type="term" value="F:metal ion binding"/>
    <property type="evidence" value="ECO:0007669"/>
    <property type="project" value="UniProtKB-KW"/>
</dbReference>
<keyword evidence="15" id="KW-0106">Calcium</keyword>
<dbReference type="InterPro" id="IPR009014">
    <property type="entry name" value="Transketo_C/PFOR_II"/>
</dbReference>
<comment type="function">
    <text evidence="15">Catalyzes the transfer of a two-carbon ketol group from a ketose donor to an aldose acceptor, via a covalent intermediate with the cofactor thiamine pyrophosphate.</text>
</comment>
<feature type="binding site" evidence="11">
    <location>
        <position position="522"/>
    </location>
    <ligand>
        <name>substrate</name>
    </ligand>
</feature>
<evidence type="ECO:0000256" key="8">
    <source>
        <dbReference type="ARBA" id="ARBA00023052"/>
    </source>
</evidence>
<evidence type="ECO:0000256" key="5">
    <source>
        <dbReference type="ARBA" id="ARBA00022679"/>
    </source>
</evidence>
<dbReference type="InterPro" id="IPR033247">
    <property type="entry name" value="Transketolase_fam"/>
</dbReference>
<evidence type="ECO:0000256" key="2">
    <source>
        <dbReference type="ARBA" id="ARBA00007131"/>
    </source>
</evidence>
<feature type="binding site" evidence="12">
    <location>
        <position position="439"/>
    </location>
    <ligand>
        <name>thiamine diphosphate</name>
        <dbReference type="ChEBI" id="CHEBI:58937"/>
    </ligand>
</feature>
<comment type="subunit">
    <text evidence="3 15">Homodimer.</text>
</comment>
<evidence type="ECO:0000256" key="3">
    <source>
        <dbReference type="ARBA" id="ARBA00011738"/>
    </source>
</evidence>
<feature type="site" description="Important for catalytic activity" evidence="14">
    <location>
        <position position="265"/>
    </location>
</feature>
<reference evidence="17" key="1">
    <citation type="submission" date="2015-04" db="EMBL/GenBank/DDBJ databases">
        <title>The genome sequence of the plant pathogenic Rhizarian Plasmodiophora brassicae reveals insights in its biotrophic life cycle and the origin of chitin synthesis.</title>
        <authorList>
            <person name="Schwelm A."/>
            <person name="Fogelqvist J."/>
            <person name="Knaust A."/>
            <person name="Julke S."/>
            <person name="Lilja T."/>
            <person name="Dhandapani V."/>
            <person name="Bonilla-Rosso G."/>
            <person name="Karlsson M."/>
            <person name="Shevchenko A."/>
            <person name="Choi S.R."/>
            <person name="Kim H.G."/>
            <person name="Park J.Y."/>
            <person name="Lim Y.P."/>
            <person name="Ludwig-Muller J."/>
            <person name="Dixelius C."/>
        </authorList>
    </citation>
    <scope>NUCLEOTIDE SEQUENCE</scope>
    <source>
        <tissue evidence="17">Potato root galls</tissue>
    </source>
</reference>
<sequence length="679" mass="73631">MTADSEVVKLAVSTIRALSADVVQKANSGHPGMPLGMAPAAYVLFTKFLHATSTDSKWVNRDRFVLSNGHGCALLYSMLHLLGYNITVDDLKEFRQWESKTPGHPEYRHTHGVDCTTGPLGQGISTAVGMAMAQVHQAAVYNRPEFELFNNFTYVFCGDGCLQEGVSSEACSFAGHQKLGRLIVIYDDNKITIDGDTSLSFTEDVPKRFESYGWHTITVTNGNSDLTAIETAIMEARSVTDRPSLISLKTTIGFTSKKAGTHGVHGSPLGAEDIAQLKLASGLDPAKFFFVPESVQRLFKEVAVENKILYEQWLKRFANYHTSYPQLHSQLTRVLSEQLPESWKNALFQKTSSGSVATRKMSNITLNAAAAIFPELIGGSADLSPSTLTELQCSHDFQPKSPEGRYIRFGVREHGMIAIGNGISLYGGLIPFTATFLNFITYGFPAVRMAAISRIRHILVMTHDSIGLGEDGPTHQPVEVLTLLRATPNVTLIRPADQNEVNGSYVVAIENSTGPTVLAFSRQNVPAVLENTSGEKVAMGAYVIKETGKNVDVVLVATGTEVCLAVQASDVLQKDYGVSSRVVSAPSLDLFDQQSVEYRKQVLPLGVPVISVEAQGPHGWADYAHYSIAVQAWGASAPAEVIYDKFGFTPAKVASSTKEFLAGVDSGKIPPIGALRCQY</sequence>
<dbReference type="InterPro" id="IPR049557">
    <property type="entry name" value="Transketolase_CS"/>
</dbReference>
<dbReference type="GO" id="GO:0005634">
    <property type="term" value="C:nucleus"/>
    <property type="evidence" value="ECO:0007669"/>
    <property type="project" value="TreeGrafter"/>
</dbReference>
<dbReference type="EC" id="2.2.1.1" evidence="4 15"/>